<proteinExistence type="predicted"/>
<dbReference type="PANTHER" id="PTHR15507">
    <property type="entry name" value="ZINC FINGER PROTEIN RLF"/>
    <property type="match status" value="1"/>
</dbReference>
<organism evidence="1 2">
    <name type="scientific">Taeniopygia guttata</name>
    <name type="common">Zebra finch</name>
    <name type="synonym">Poephila guttata</name>
    <dbReference type="NCBI Taxonomy" id="59729"/>
    <lineage>
        <taxon>Eukaryota</taxon>
        <taxon>Metazoa</taxon>
        <taxon>Chordata</taxon>
        <taxon>Craniata</taxon>
        <taxon>Vertebrata</taxon>
        <taxon>Euteleostomi</taxon>
        <taxon>Archelosauria</taxon>
        <taxon>Archosauria</taxon>
        <taxon>Dinosauria</taxon>
        <taxon>Saurischia</taxon>
        <taxon>Theropoda</taxon>
        <taxon>Coelurosauria</taxon>
        <taxon>Aves</taxon>
        <taxon>Neognathae</taxon>
        <taxon>Neoaves</taxon>
        <taxon>Telluraves</taxon>
        <taxon>Australaves</taxon>
        <taxon>Passeriformes</taxon>
        <taxon>Passeroidea</taxon>
        <taxon>Estrildidae</taxon>
        <taxon>Estrildinae</taxon>
        <taxon>Taeniopygia</taxon>
    </lineage>
</organism>
<dbReference type="GeneTree" id="ENSGT00950000183034"/>
<dbReference type="AlphaFoldDB" id="A0A674HMS9"/>
<dbReference type="Proteomes" id="UP000007754">
    <property type="component" value="Chromosome 3"/>
</dbReference>
<evidence type="ECO:0000313" key="2">
    <source>
        <dbReference type="Proteomes" id="UP000007754"/>
    </source>
</evidence>
<dbReference type="PANTHER" id="PTHR15507:SF14">
    <property type="entry name" value="ZINC FINGER PROTEIN 292"/>
    <property type="match status" value="1"/>
</dbReference>
<reference evidence="1" key="3">
    <citation type="submission" date="2025-09" db="UniProtKB">
        <authorList>
            <consortium name="Ensembl"/>
        </authorList>
    </citation>
    <scope>IDENTIFICATION</scope>
</reference>
<reference evidence="1" key="2">
    <citation type="submission" date="2025-08" db="UniProtKB">
        <authorList>
            <consortium name="Ensembl"/>
        </authorList>
    </citation>
    <scope>IDENTIFICATION</scope>
</reference>
<dbReference type="Ensembl" id="ENSTGUT00000026861.1">
    <property type="protein sequence ID" value="ENSTGUP00000037064.1"/>
    <property type="gene ID" value="ENSTGUG00000012469.2"/>
</dbReference>
<dbReference type="GO" id="GO:0003677">
    <property type="term" value="F:DNA binding"/>
    <property type="evidence" value="ECO:0007669"/>
    <property type="project" value="UniProtKB-KW"/>
</dbReference>
<keyword evidence="2" id="KW-1185">Reference proteome</keyword>
<dbReference type="GO" id="GO:0000981">
    <property type="term" value="F:DNA-binding transcription factor activity, RNA polymerase II-specific"/>
    <property type="evidence" value="ECO:0007669"/>
    <property type="project" value="TreeGrafter"/>
</dbReference>
<name>A0A674HMS9_TAEGU</name>
<dbReference type="GO" id="GO:0008270">
    <property type="term" value="F:zinc ion binding"/>
    <property type="evidence" value="ECO:0007669"/>
    <property type="project" value="UniProtKB-KW"/>
</dbReference>
<accession>A0A674HMS9</accession>
<evidence type="ECO:0000313" key="1">
    <source>
        <dbReference type="Ensembl" id="ENSTGUP00000037064.1"/>
    </source>
</evidence>
<protein>
    <submittedName>
        <fullName evidence="1">Zinc finger protein 292</fullName>
    </submittedName>
</protein>
<dbReference type="InterPro" id="IPR052251">
    <property type="entry name" value="GH-ZnFinger_Regulators"/>
</dbReference>
<dbReference type="GO" id="GO:0005634">
    <property type="term" value="C:nucleus"/>
    <property type="evidence" value="ECO:0007669"/>
    <property type="project" value="UniProtKB-SubCell"/>
</dbReference>
<reference evidence="1 2" key="1">
    <citation type="journal article" date="2010" name="Nature">
        <title>The genome of a songbird.</title>
        <authorList>
            <person name="Warren W.C."/>
            <person name="Clayton D.F."/>
            <person name="Ellegren H."/>
            <person name="Arnold A.P."/>
            <person name="Hillier L.W."/>
            <person name="Kunstner A."/>
            <person name="Searle S."/>
            <person name="White S."/>
            <person name="Vilella A.J."/>
            <person name="Fairley S."/>
            <person name="Heger A."/>
            <person name="Kong L."/>
            <person name="Ponting C.P."/>
            <person name="Jarvis E.D."/>
            <person name="Mello C.V."/>
            <person name="Minx P."/>
            <person name="Lovell P."/>
            <person name="Velho T.A."/>
            <person name="Ferris M."/>
            <person name="Balakrishnan C.N."/>
            <person name="Sinha S."/>
            <person name="Blatti C."/>
            <person name="London S.E."/>
            <person name="Li Y."/>
            <person name="Lin Y.C."/>
            <person name="George J."/>
            <person name="Sweedler J."/>
            <person name="Southey B."/>
            <person name="Gunaratne P."/>
            <person name="Watson M."/>
            <person name="Nam K."/>
            <person name="Backstrom N."/>
            <person name="Smeds L."/>
            <person name="Nabholz B."/>
            <person name="Itoh Y."/>
            <person name="Whitney O."/>
            <person name="Pfenning A.R."/>
            <person name="Howard J."/>
            <person name="Volker M."/>
            <person name="Skinner B.M."/>
            <person name="Griffin D.K."/>
            <person name="Ye L."/>
            <person name="McLaren W.M."/>
            <person name="Flicek P."/>
            <person name="Quesada V."/>
            <person name="Velasco G."/>
            <person name="Lopez-Otin C."/>
            <person name="Puente X.S."/>
            <person name="Olender T."/>
            <person name="Lancet D."/>
            <person name="Smit A.F."/>
            <person name="Hubley R."/>
            <person name="Konkel M.K."/>
            <person name="Walker J.A."/>
            <person name="Batzer M.A."/>
            <person name="Gu W."/>
            <person name="Pollock D.D."/>
            <person name="Chen L."/>
            <person name="Cheng Z."/>
            <person name="Eichler E.E."/>
            <person name="Stapley J."/>
            <person name="Slate J."/>
            <person name="Ekblom R."/>
            <person name="Birkhead T."/>
            <person name="Burke T."/>
            <person name="Burt D."/>
            <person name="Scharff C."/>
            <person name="Adam I."/>
            <person name="Richard H."/>
            <person name="Sultan M."/>
            <person name="Soldatov A."/>
            <person name="Lehrach H."/>
            <person name="Edwards S.V."/>
            <person name="Yang S.P."/>
            <person name="Li X."/>
            <person name="Graves T."/>
            <person name="Fulton L."/>
            <person name="Nelson J."/>
            <person name="Chinwalla A."/>
            <person name="Hou S."/>
            <person name="Mardis E.R."/>
            <person name="Wilson R.K."/>
        </authorList>
    </citation>
    <scope>NUCLEOTIDE SEQUENCE [LARGE SCALE GENOMIC DNA]</scope>
</reference>
<sequence length="228" mass="26046">MADEEAERESGGPGGDFLELRRLRERLLELETGLRESREPAVQAATEYCKQLCQTLLEYAEKWKTSEDPLPLLEVYTVAIRSYVKARPYLTSECENVAFVLERLALSCIELLLCLPLDLPENKWEEFQAFVQVAHKNLMENGSQELHILTTLTQEKGVWKNPVLCGILSQEQLDPDKEVGRTLPQICILLLLLITYYTPNKDFGFVCSPQNPKEYSFTSFLSTTLQPL</sequence>
<gene>
    <name evidence="1" type="primary">ZNF292</name>
</gene>